<keyword evidence="3 6" id="KW-1133">Transmembrane helix</keyword>
<dbReference type="InterPro" id="IPR004841">
    <property type="entry name" value="AA-permease/SLC12A_dom"/>
</dbReference>
<feature type="transmembrane region" description="Helical" evidence="6">
    <location>
        <begin position="31"/>
        <end position="52"/>
    </location>
</feature>
<feature type="transmembrane region" description="Helical" evidence="6">
    <location>
        <begin position="104"/>
        <end position="130"/>
    </location>
</feature>
<dbReference type="Pfam" id="PF00324">
    <property type="entry name" value="AA_permease"/>
    <property type="match status" value="1"/>
</dbReference>
<evidence type="ECO:0000256" key="5">
    <source>
        <dbReference type="SAM" id="MobiDB-lite"/>
    </source>
</evidence>
<evidence type="ECO:0000256" key="3">
    <source>
        <dbReference type="ARBA" id="ARBA00022989"/>
    </source>
</evidence>
<dbReference type="PANTHER" id="PTHR42770">
    <property type="entry name" value="AMINO ACID TRANSPORTER-RELATED"/>
    <property type="match status" value="1"/>
</dbReference>
<keyword evidence="9" id="KW-1185">Reference proteome</keyword>
<keyword evidence="4 6" id="KW-0472">Membrane</keyword>
<name>A0ABX0GWY8_9ACTN</name>
<evidence type="ECO:0000259" key="7">
    <source>
        <dbReference type="Pfam" id="PF00324"/>
    </source>
</evidence>
<protein>
    <submittedName>
        <fullName evidence="8">APC family permease</fullName>
    </submittedName>
</protein>
<feature type="domain" description="Amino acid permease/ SLC12A" evidence="7">
    <location>
        <begin position="31"/>
        <end position="377"/>
    </location>
</feature>
<feature type="region of interest" description="Disordered" evidence="5">
    <location>
        <begin position="1"/>
        <end position="20"/>
    </location>
</feature>
<accession>A0ABX0GWY8</accession>
<reference evidence="8 9" key="1">
    <citation type="submission" date="2020-03" db="EMBL/GenBank/DDBJ databases">
        <title>Two novel Motilibacter sp.</title>
        <authorList>
            <person name="Liu S."/>
        </authorList>
    </citation>
    <scope>NUCLEOTIDE SEQUENCE [LARGE SCALE GENOMIC DNA]</scope>
    <source>
        <strain evidence="8 9">E257</strain>
    </source>
</reference>
<evidence type="ECO:0000256" key="6">
    <source>
        <dbReference type="SAM" id="Phobius"/>
    </source>
</evidence>
<evidence type="ECO:0000313" key="8">
    <source>
        <dbReference type="EMBL" id="NHC14206.1"/>
    </source>
</evidence>
<comment type="subcellular location">
    <subcellularLocation>
        <location evidence="1">Membrane</location>
        <topology evidence="1">Multi-pass membrane protein</topology>
    </subcellularLocation>
</comment>
<feature type="transmembrane region" description="Helical" evidence="6">
    <location>
        <begin position="197"/>
        <end position="217"/>
    </location>
</feature>
<sequence>MHDDQSVPAQQSQPSPAPDGVLRRELNLRDAVLVGLGAMLGAGVFAAFAPAARAAGAGLLLALAAAAVVAYCNATSSAALAAAHPQAGGSYLYGRRQLGPLWGFLAGWGFVIGKTASCAAMALTAGAYAWPDHPRPVAVVAAAALTAVNYLGVTRTAALNRLLVAVTLAVLGFVVVTCLAGDRGAVSSLTDATSLDAYGVLQAAGLLFFAFAGYARLATLGEEVRDPERTIPRAVPLALGIVVAVYALVAVGLLLVLSPAGLAASTAPLRDAVAATGHEDWAVLVRVGAVTASLGVLLSAMAGVGRTTLAMARDRELPVALAAVHPRFGVPHRAELTLGAVVVVIVSVSDVRGAIGFSSLGVLVYYAVANASAWTLRTRSAVRRPVAALGLVGCVVLAAALPFTSVVSGIGVLACGLLLRAVVRARRADAGPRRGRG</sequence>
<evidence type="ECO:0000256" key="4">
    <source>
        <dbReference type="ARBA" id="ARBA00023136"/>
    </source>
</evidence>
<dbReference type="Proteomes" id="UP000800981">
    <property type="component" value="Unassembled WGS sequence"/>
</dbReference>
<dbReference type="EMBL" id="JAANNP010000004">
    <property type="protein sequence ID" value="NHC14206.1"/>
    <property type="molecule type" value="Genomic_DNA"/>
</dbReference>
<dbReference type="PANTHER" id="PTHR42770:SF7">
    <property type="entry name" value="MEMBRANE PROTEIN"/>
    <property type="match status" value="1"/>
</dbReference>
<feature type="transmembrane region" description="Helical" evidence="6">
    <location>
        <begin position="136"/>
        <end position="153"/>
    </location>
</feature>
<dbReference type="InterPro" id="IPR050367">
    <property type="entry name" value="APC_superfamily"/>
</dbReference>
<feature type="transmembrane region" description="Helical" evidence="6">
    <location>
        <begin position="336"/>
        <end position="366"/>
    </location>
</feature>
<dbReference type="Gene3D" id="1.20.1740.10">
    <property type="entry name" value="Amino acid/polyamine transporter I"/>
    <property type="match status" value="1"/>
</dbReference>
<comment type="caution">
    <text evidence="8">The sequence shown here is derived from an EMBL/GenBank/DDBJ whole genome shotgun (WGS) entry which is preliminary data.</text>
</comment>
<dbReference type="RefSeq" id="WP_166281472.1">
    <property type="nucleotide sequence ID" value="NZ_JAANNP010000004.1"/>
</dbReference>
<organism evidence="8 9">
    <name type="scientific">Motilibacter deserti</name>
    <dbReference type="NCBI Taxonomy" id="2714956"/>
    <lineage>
        <taxon>Bacteria</taxon>
        <taxon>Bacillati</taxon>
        <taxon>Actinomycetota</taxon>
        <taxon>Actinomycetes</taxon>
        <taxon>Motilibacterales</taxon>
        <taxon>Motilibacteraceae</taxon>
        <taxon>Motilibacter</taxon>
    </lineage>
</organism>
<keyword evidence="2 6" id="KW-0812">Transmembrane</keyword>
<proteinExistence type="predicted"/>
<gene>
    <name evidence="8" type="ORF">G9H71_10480</name>
</gene>
<evidence type="ECO:0000256" key="2">
    <source>
        <dbReference type="ARBA" id="ARBA00022692"/>
    </source>
</evidence>
<feature type="transmembrane region" description="Helical" evidence="6">
    <location>
        <begin position="281"/>
        <end position="305"/>
    </location>
</feature>
<feature type="transmembrane region" description="Helical" evidence="6">
    <location>
        <begin position="58"/>
        <end position="83"/>
    </location>
</feature>
<evidence type="ECO:0000256" key="1">
    <source>
        <dbReference type="ARBA" id="ARBA00004141"/>
    </source>
</evidence>
<feature type="compositionally biased region" description="Low complexity" evidence="5">
    <location>
        <begin position="1"/>
        <end position="14"/>
    </location>
</feature>
<feature type="transmembrane region" description="Helical" evidence="6">
    <location>
        <begin position="237"/>
        <end position="261"/>
    </location>
</feature>
<feature type="transmembrane region" description="Helical" evidence="6">
    <location>
        <begin position="386"/>
        <end position="419"/>
    </location>
</feature>
<dbReference type="PIRSF" id="PIRSF006060">
    <property type="entry name" value="AA_transporter"/>
    <property type="match status" value="1"/>
</dbReference>
<feature type="transmembrane region" description="Helical" evidence="6">
    <location>
        <begin position="162"/>
        <end position="185"/>
    </location>
</feature>
<evidence type="ECO:0000313" key="9">
    <source>
        <dbReference type="Proteomes" id="UP000800981"/>
    </source>
</evidence>